<evidence type="ECO:0000313" key="3">
    <source>
        <dbReference type="EMBL" id="RJP21310.1"/>
    </source>
</evidence>
<protein>
    <submittedName>
        <fullName evidence="3">DUF2723 domain-containing protein</fullName>
    </submittedName>
</protein>
<dbReference type="Pfam" id="PF13432">
    <property type="entry name" value="TPR_16"/>
    <property type="match status" value="1"/>
</dbReference>
<feature type="transmembrane region" description="Helical" evidence="2">
    <location>
        <begin position="279"/>
        <end position="300"/>
    </location>
</feature>
<dbReference type="Proteomes" id="UP000265882">
    <property type="component" value="Unassembled WGS sequence"/>
</dbReference>
<keyword evidence="1" id="KW-0802">TPR repeat</keyword>
<dbReference type="InterPro" id="IPR011990">
    <property type="entry name" value="TPR-like_helical_dom_sf"/>
</dbReference>
<dbReference type="InterPro" id="IPR052724">
    <property type="entry name" value="GT117_domain-containing"/>
</dbReference>
<feature type="repeat" description="TPR" evidence="1">
    <location>
        <begin position="660"/>
        <end position="693"/>
    </location>
</feature>
<feature type="transmembrane region" description="Helical" evidence="2">
    <location>
        <begin position="167"/>
        <end position="197"/>
    </location>
</feature>
<feature type="transmembrane region" description="Helical" evidence="2">
    <location>
        <begin position="76"/>
        <end position="95"/>
    </location>
</feature>
<evidence type="ECO:0000313" key="4">
    <source>
        <dbReference type="Proteomes" id="UP000265882"/>
    </source>
</evidence>
<keyword evidence="2" id="KW-0472">Membrane</keyword>
<dbReference type="Pfam" id="PF14559">
    <property type="entry name" value="TPR_19"/>
    <property type="match status" value="1"/>
</dbReference>
<dbReference type="PANTHER" id="PTHR16214:SF3">
    <property type="entry name" value="TRANSMEMBRANE PROTEIN 260"/>
    <property type="match status" value="1"/>
</dbReference>
<dbReference type="PANTHER" id="PTHR16214">
    <property type="entry name" value="TRANSMEMBRANE PROTEIN 260"/>
    <property type="match status" value="1"/>
</dbReference>
<dbReference type="InterPro" id="IPR021280">
    <property type="entry name" value="TMEM260-like"/>
</dbReference>
<dbReference type="AlphaFoldDB" id="A0A3A4NW21"/>
<accession>A0A3A4NW21</accession>
<dbReference type="Pfam" id="PF11028">
    <property type="entry name" value="TMEM260-like"/>
    <property type="match status" value="1"/>
</dbReference>
<sequence length="785" mass="87917">MQRYLKREHLAPVIVFLIVFGVYIYTLCPTVFWDDAGELIAACYTLGIPHPPGHPLYALLGRLFTLLPIGSPAYRVNLMSAFFGALTCVVLFQIVRELGRKEKLSAGQTDFSAAISALGAAFSLLMWEQSVVAETTTLHTFFMMLVTLMAFRIDAGESNDPQLTRRLLVLSFVYGLSFTNHVAGLFFAPSLALVLFARLRWVLVRPARLLAMCALFLLALCLYAYLPIRSAADPAIDWGNPENLRNFLWVVTAKQYSAKLVQIPTLVGLIYGLRNLTSVVTSNLTIIGVFLALAGTLFLWKKRRAAFLYTLLIIAVLFFTTLNSAFISAYLVPAILLAMVWVGFGIGMLSQYLSAKRSAILYSASAFLILLSAVTHYREANKRNYSYAADYGRKLLSSLPKDAVLITGSANPLFISWYLQICEGFRTDVKIITRNGMTRPGYLDQVRSQYPELEVPLEFQYEEGPAEISAKTSGAGEMPWFAAAFLKEFHQANVSRFPFFWEGSESNHFLIERFVPYKFVFQILPPGPTVEGNQFIFLDYNNVKQITKGDAAAGEVYGNHFFNYAVFYQWHNDILNSLRYYQEALLLNPRDTRALNNVGALLYEQNNAQEGFTSFHSAFRIDPNDPVSNHNVGQALLLRNEVSRAIPFFRRAIKFAPSNFEDHYSLGLCYASLANNKRASKSFQKALLLKPDSAEALSSLGVLYLRLHDLQQSEKYLSQAVESDPNNCENWYNLACLHMMNGKSSAAASALEKALALGPAKTASLVEKDKKMLPLFNSLQHKNNP</sequence>
<organism evidence="3 4">
    <name type="scientific">Abyssobacteria bacterium (strain SURF_5)</name>
    <dbReference type="NCBI Taxonomy" id="2093360"/>
    <lineage>
        <taxon>Bacteria</taxon>
        <taxon>Pseudomonadati</taxon>
        <taxon>Candidatus Hydrogenedentota</taxon>
        <taxon>Candidatus Abyssobacteria</taxon>
    </lineage>
</organism>
<evidence type="ECO:0000256" key="1">
    <source>
        <dbReference type="PROSITE-ProRule" id="PRU00339"/>
    </source>
</evidence>
<feature type="transmembrane region" description="Helical" evidence="2">
    <location>
        <begin position="332"/>
        <end position="352"/>
    </location>
</feature>
<dbReference type="Gene3D" id="1.25.40.10">
    <property type="entry name" value="Tetratricopeptide repeat domain"/>
    <property type="match status" value="1"/>
</dbReference>
<feature type="transmembrane region" description="Helical" evidence="2">
    <location>
        <begin position="359"/>
        <end position="377"/>
    </location>
</feature>
<feature type="repeat" description="TPR" evidence="1">
    <location>
        <begin position="626"/>
        <end position="659"/>
    </location>
</feature>
<evidence type="ECO:0000256" key="2">
    <source>
        <dbReference type="SAM" id="Phobius"/>
    </source>
</evidence>
<gene>
    <name evidence="3" type="ORF">C4520_09860</name>
</gene>
<keyword evidence="2" id="KW-0812">Transmembrane</keyword>
<feature type="repeat" description="TPR" evidence="1">
    <location>
        <begin position="592"/>
        <end position="625"/>
    </location>
</feature>
<feature type="repeat" description="TPR" evidence="1">
    <location>
        <begin position="728"/>
        <end position="761"/>
    </location>
</feature>
<feature type="transmembrane region" description="Helical" evidence="2">
    <location>
        <begin position="307"/>
        <end position="326"/>
    </location>
</feature>
<feature type="repeat" description="TPR" evidence="1">
    <location>
        <begin position="694"/>
        <end position="727"/>
    </location>
</feature>
<name>A0A3A4NW21_ABYX5</name>
<keyword evidence="2" id="KW-1133">Transmembrane helix</keyword>
<dbReference type="PROSITE" id="PS50005">
    <property type="entry name" value="TPR"/>
    <property type="match status" value="5"/>
</dbReference>
<reference evidence="3 4" key="1">
    <citation type="journal article" date="2017" name="ISME J.">
        <title>Energy and carbon metabolisms in a deep terrestrial subsurface fluid microbial community.</title>
        <authorList>
            <person name="Momper L."/>
            <person name="Jungbluth S.P."/>
            <person name="Lee M.D."/>
            <person name="Amend J.P."/>
        </authorList>
    </citation>
    <scope>NUCLEOTIDE SEQUENCE [LARGE SCALE GENOMIC DNA]</scope>
    <source>
        <strain evidence="3">SURF_5</strain>
    </source>
</reference>
<dbReference type="SMART" id="SM00028">
    <property type="entry name" value="TPR"/>
    <property type="match status" value="6"/>
</dbReference>
<feature type="transmembrane region" description="Helical" evidence="2">
    <location>
        <begin position="138"/>
        <end position="155"/>
    </location>
</feature>
<feature type="transmembrane region" description="Helical" evidence="2">
    <location>
        <begin position="209"/>
        <end position="226"/>
    </location>
</feature>
<dbReference type="PROSITE" id="PS50293">
    <property type="entry name" value="TPR_REGION"/>
    <property type="match status" value="1"/>
</dbReference>
<proteinExistence type="predicted"/>
<dbReference type="SUPFAM" id="SSF48452">
    <property type="entry name" value="TPR-like"/>
    <property type="match status" value="1"/>
</dbReference>
<dbReference type="EMBL" id="QZKU01000068">
    <property type="protein sequence ID" value="RJP21310.1"/>
    <property type="molecule type" value="Genomic_DNA"/>
</dbReference>
<dbReference type="InterPro" id="IPR019734">
    <property type="entry name" value="TPR_rpt"/>
</dbReference>
<feature type="transmembrane region" description="Helical" evidence="2">
    <location>
        <begin position="12"/>
        <end position="32"/>
    </location>
</feature>
<comment type="caution">
    <text evidence="3">The sequence shown here is derived from an EMBL/GenBank/DDBJ whole genome shotgun (WGS) entry which is preliminary data.</text>
</comment>